<dbReference type="Proteomes" id="UP001218188">
    <property type="component" value="Unassembled WGS sequence"/>
</dbReference>
<dbReference type="SUPFAM" id="SSF52047">
    <property type="entry name" value="RNI-like"/>
    <property type="match status" value="1"/>
</dbReference>
<dbReference type="EMBL" id="JARJCM010000056">
    <property type="protein sequence ID" value="KAJ7034549.1"/>
    <property type="molecule type" value="Genomic_DNA"/>
</dbReference>
<dbReference type="Gene3D" id="3.80.10.10">
    <property type="entry name" value="Ribonuclease Inhibitor"/>
    <property type="match status" value="1"/>
</dbReference>
<evidence type="ECO:0000313" key="1">
    <source>
        <dbReference type="EMBL" id="KAJ7034549.1"/>
    </source>
</evidence>
<comment type="caution">
    <text evidence="1">The sequence shown here is derived from an EMBL/GenBank/DDBJ whole genome shotgun (WGS) entry which is preliminary data.</text>
</comment>
<gene>
    <name evidence="1" type="ORF">C8F04DRAFT_566844</name>
</gene>
<name>A0AAD6SUZ3_9AGAR</name>
<accession>A0AAD6SUZ3</accession>
<protein>
    <recommendedName>
        <fullName evidence="3">F-box domain-containing protein</fullName>
    </recommendedName>
</protein>
<dbReference type="AlphaFoldDB" id="A0AAD6SUZ3"/>
<evidence type="ECO:0000313" key="2">
    <source>
        <dbReference type="Proteomes" id="UP001218188"/>
    </source>
</evidence>
<keyword evidence="2" id="KW-1185">Reference proteome</keyword>
<organism evidence="1 2">
    <name type="scientific">Mycena alexandri</name>
    <dbReference type="NCBI Taxonomy" id="1745969"/>
    <lineage>
        <taxon>Eukaryota</taxon>
        <taxon>Fungi</taxon>
        <taxon>Dikarya</taxon>
        <taxon>Basidiomycota</taxon>
        <taxon>Agaricomycotina</taxon>
        <taxon>Agaricomycetes</taxon>
        <taxon>Agaricomycetidae</taxon>
        <taxon>Agaricales</taxon>
        <taxon>Marasmiineae</taxon>
        <taxon>Mycenaceae</taxon>
        <taxon>Mycena</taxon>
    </lineage>
</organism>
<evidence type="ECO:0008006" key="3">
    <source>
        <dbReference type="Google" id="ProtNLM"/>
    </source>
</evidence>
<sequence length="522" mass="59731">MREGNHEVKQEVDAGWYINGVLIPPELVYEIVGQCADNRRSLSALCLVSKTIRSLAIEYLLKLREGKYEVEQVRIPPELVYEIVGLCADDGPSLSALCLVSKTIRSLAIEHLFSVINFGCTADLKQWRTMVRRTPKLQNIVKQVNFTDVNDTRADRWRYQPLRSCRSIEHAAMPPTIPVMPNVTIVEWSTPSIKVKTAVAYLALLPSLNELRVKNTSFFNYGDFTQFLGACGSLKILSFHAVIVRQRPWDIAEEPTPFDLTALEELSVIGCGDPNEHPLHLRRDFITDLLTEIQPRLTSLTFVGDLYHRDPCSLIGMHKLLRMAAANLVNLTVDSQYLSDMEVPRPIEMFRTLELPALSRLSISLGSNRQAQKILYALKAPILRELIFRIPLYKDDQYDREYFQKILDTAFPWGQSASMKSFVAAKFPSVQRIGFHFCVARTSHIHFRRGVRRKLEALLRARLEETGADVAELLQVEWLDDKYNPVVYSKTTGKPHWKFPRARSRYLQLPEPDTESSDWESN</sequence>
<proteinExistence type="predicted"/>
<dbReference type="InterPro" id="IPR032675">
    <property type="entry name" value="LRR_dom_sf"/>
</dbReference>
<reference evidence="1" key="1">
    <citation type="submission" date="2023-03" db="EMBL/GenBank/DDBJ databases">
        <title>Massive genome expansion in bonnet fungi (Mycena s.s.) driven by repeated elements and novel gene families across ecological guilds.</title>
        <authorList>
            <consortium name="Lawrence Berkeley National Laboratory"/>
            <person name="Harder C.B."/>
            <person name="Miyauchi S."/>
            <person name="Viragh M."/>
            <person name="Kuo A."/>
            <person name="Thoen E."/>
            <person name="Andreopoulos B."/>
            <person name="Lu D."/>
            <person name="Skrede I."/>
            <person name="Drula E."/>
            <person name="Henrissat B."/>
            <person name="Morin E."/>
            <person name="Kohler A."/>
            <person name="Barry K."/>
            <person name="LaButti K."/>
            <person name="Morin E."/>
            <person name="Salamov A."/>
            <person name="Lipzen A."/>
            <person name="Mereny Z."/>
            <person name="Hegedus B."/>
            <person name="Baldrian P."/>
            <person name="Stursova M."/>
            <person name="Weitz H."/>
            <person name="Taylor A."/>
            <person name="Grigoriev I.V."/>
            <person name="Nagy L.G."/>
            <person name="Martin F."/>
            <person name="Kauserud H."/>
        </authorList>
    </citation>
    <scope>NUCLEOTIDE SEQUENCE</scope>
    <source>
        <strain evidence="1">CBHHK200</strain>
    </source>
</reference>